<keyword evidence="3" id="KW-1185">Reference proteome</keyword>
<accession>A0A8A3PNM4</accession>
<organism evidence="2 3">
    <name type="scientific">Monilinia vaccinii-corymbosi</name>
    <dbReference type="NCBI Taxonomy" id="61207"/>
    <lineage>
        <taxon>Eukaryota</taxon>
        <taxon>Fungi</taxon>
        <taxon>Dikarya</taxon>
        <taxon>Ascomycota</taxon>
        <taxon>Pezizomycotina</taxon>
        <taxon>Leotiomycetes</taxon>
        <taxon>Helotiales</taxon>
        <taxon>Sclerotiniaceae</taxon>
        <taxon>Monilinia</taxon>
    </lineage>
</organism>
<dbReference type="Proteomes" id="UP000672032">
    <property type="component" value="Chromosome 7"/>
</dbReference>
<dbReference type="PANTHER" id="PTHR24148:SF73">
    <property type="entry name" value="HET DOMAIN PROTEIN (AFU_ORTHOLOGUE AFUA_8G01020)"/>
    <property type="match status" value="1"/>
</dbReference>
<dbReference type="Pfam" id="PF06985">
    <property type="entry name" value="HET"/>
    <property type="match status" value="1"/>
</dbReference>
<dbReference type="PANTHER" id="PTHR24148">
    <property type="entry name" value="ANKYRIN REPEAT DOMAIN-CONTAINING PROTEIN 39 HOMOLOG-RELATED"/>
    <property type="match status" value="1"/>
</dbReference>
<evidence type="ECO:0000313" key="3">
    <source>
        <dbReference type="Proteomes" id="UP000672032"/>
    </source>
</evidence>
<dbReference type="AlphaFoldDB" id="A0A8A3PNM4"/>
<protein>
    <recommendedName>
        <fullName evidence="1">Heterokaryon incompatibility domain-containing protein</fullName>
    </recommendedName>
</protein>
<feature type="domain" description="Heterokaryon incompatibility" evidence="1">
    <location>
        <begin position="60"/>
        <end position="202"/>
    </location>
</feature>
<dbReference type="OrthoDB" id="2157530at2759"/>
<proteinExistence type="predicted"/>
<evidence type="ECO:0000313" key="2">
    <source>
        <dbReference type="EMBL" id="QSZ36426.1"/>
    </source>
</evidence>
<dbReference type="InterPro" id="IPR052895">
    <property type="entry name" value="HetReg/Transcr_Mod"/>
</dbReference>
<reference evidence="2" key="1">
    <citation type="submission" date="2020-10" db="EMBL/GenBank/DDBJ databases">
        <title>Genome Sequence of Monilinia vaccinii-corymbosi Sheds Light on Mummy Berry Disease Infection of Blueberry and Mating Type.</title>
        <authorList>
            <person name="Yow A.G."/>
            <person name="Zhang Y."/>
            <person name="Bansal K."/>
            <person name="Eacker S.M."/>
            <person name="Sullivan S."/>
            <person name="Liachko I."/>
            <person name="Cubeta M.A."/>
            <person name="Rollins J.A."/>
            <person name="Ashrafi H."/>
        </authorList>
    </citation>
    <scope>NUCLEOTIDE SEQUENCE</scope>
    <source>
        <strain evidence="2">RL-1</strain>
    </source>
</reference>
<dbReference type="InterPro" id="IPR010730">
    <property type="entry name" value="HET"/>
</dbReference>
<evidence type="ECO:0000259" key="1">
    <source>
        <dbReference type="Pfam" id="PF06985"/>
    </source>
</evidence>
<name>A0A8A3PNM4_9HELO</name>
<gene>
    <name evidence="2" type="ORF">DSL72_006303</name>
</gene>
<sequence length="337" mass="38574">MGTHDEENLRGFRYEQLDESKREIRLVRLALTSDNESPCGTIDKLQLQLEHRSLNDHVAFSALSYCWNTKKTSQRNFSHDPGIECVTIKVNNEDIRQAMDFIYQTGSEALETDAPGLIYEIGSWQSTYYRNTLVIDRVTGHAEEIENRACELCKGNDKSSKTFKIILRTRDTAELWVESPLTKGLHHILINPYWTRIWIFQEVVLARKARVMIGDKKVSLAQLEAAFGAIGFSPLDHRLFSIRSLEIRRSLDGSHIPLRNVLWQANASLGRSHHEATNAQDIVLGLLSILPPDEIETLSVNFGTSDIETFIKITRHFFRNKRADTFQRCIIDEATCL</sequence>
<dbReference type="EMBL" id="CP063411">
    <property type="protein sequence ID" value="QSZ36426.1"/>
    <property type="molecule type" value="Genomic_DNA"/>
</dbReference>